<dbReference type="PANTHER" id="PTHR33169">
    <property type="entry name" value="PADR-FAMILY TRANSCRIPTIONAL REGULATOR"/>
    <property type="match status" value="1"/>
</dbReference>
<dbReference type="EMBL" id="DVON01000159">
    <property type="protein sequence ID" value="HIV12906.1"/>
    <property type="molecule type" value="Genomic_DNA"/>
</dbReference>
<sequence>MEKEMEEKFRQQIKKGVLDMIVLRLVAEKPTYGYEIIQELEQRGKDFFQLKEGTLYPVLYRLEDGGLIRSEWKLQEGRNTPKKYYTATDQGREVFQEYRSVWEQFVQTVNEICGEEMQ</sequence>
<reference evidence="2" key="2">
    <citation type="journal article" date="2021" name="PeerJ">
        <title>Extensive microbial diversity within the chicken gut microbiome revealed by metagenomics and culture.</title>
        <authorList>
            <person name="Gilroy R."/>
            <person name="Ravi A."/>
            <person name="Getino M."/>
            <person name="Pursley I."/>
            <person name="Horton D.L."/>
            <person name="Alikhan N.F."/>
            <person name="Baker D."/>
            <person name="Gharbi K."/>
            <person name="Hall N."/>
            <person name="Watson M."/>
            <person name="Adriaenssens E.M."/>
            <person name="Foster-Nyarko E."/>
            <person name="Jarju S."/>
            <person name="Secka A."/>
            <person name="Antonio M."/>
            <person name="Oren A."/>
            <person name="Chaudhuri R.R."/>
            <person name="La Ragione R."/>
            <person name="Hildebrand F."/>
            <person name="Pallen M.J."/>
        </authorList>
    </citation>
    <scope>NUCLEOTIDE SEQUENCE</scope>
    <source>
        <strain evidence="2">ChiBcec2-4451</strain>
    </source>
</reference>
<protein>
    <submittedName>
        <fullName evidence="2">PadR family transcriptional regulator</fullName>
    </submittedName>
</protein>
<dbReference type="PANTHER" id="PTHR33169:SF14">
    <property type="entry name" value="TRANSCRIPTIONAL REGULATOR RV3488"/>
    <property type="match status" value="1"/>
</dbReference>
<dbReference type="InterPro" id="IPR036390">
    <property type="entry name" value="WH_DNA-bd_sf"/>
</dbReference>
<evidence type="ECO:0000313" key="3">
    <source>
        <dbReference type="Proteomes" id="UP000886723"/>
    </source>
</evidence>
<name>A0A9D1NV56_9FIRM</name>
<dbReference type="InterPro" id="IPR005149">
    <property type="entry name" value="Tscrpt_reg_PadR_N"/>
</dbReference>
<dbReference type="SUPFAM" id="SSF46785">
    <property type="entry name" value="Winged helix' DNA-binding domain"/>
    <property type="match status" value="1"/>
</dbReference>
<proteinExistence type="predicted"/>
<reference evidence="2" key="1">
    <citation type="submission" date="2020-10" db="EMBL/GenBank/DDBJ databases">
        <authorList>
            <person name="Gilroy R."/>
        </authorList>
    </citation>
    <scope>NUCLEOTIDE SEQUENCE</scope>
    <source>
        <strain evidence="2">ChiBcec2-4451</strain>
    </source>
</reference>
<dbReference type="InterPro" id="IPR052509">
    <property type="entry name" value="Metal_resp_DNA-bind_regulator"/>
</dbReference>
<dbReference type="Pfam" id="PF03551">
    <property type="entry name" value="PadR"/>
    <property type="match status" value="1"/>
</dbReference>
<feature type="domain" description="Transcription regulator PadR N-terminal" evidence="1">
    <location>
        <begin position="22"/>
        <end position="97"/>
    </location>
</feature>
<evidence type="ECO:0000259" key="1">
    <source>
        <dbReference type="Pfam" id="PF03551"/>
    </source>
</evidence>
<dbReference type="InterPro" id="IPR036388">
    <property type="entry name" value="WH-like_DNA-bd_sf"/>
</dbReference>
<dbReference type="Proteomes" id="UP000886723">
    <property type="component" value="Unassembled WGS sequence"/>
</dbReference>
<evidence type="ECO:0000313" key="2">
    <source>
        <dbReference type="EMBL" id="HIV12906.1"/>
    </source>
</evidence>
<dbReference type="AlphaFoldDB" id="A0A9D1NV56"/>
<organism evidence="2 3">
    <name type="scientific">Candidatus Pullilachnospira stercoravium</name>
    <dbReference type="NCBI Taxonomy" id="2840913"/>
    <lineage>
        <taxon>Bacteria</taxon>
        <taxon>Bacillati</taxon>
        <taxon>Bacillota</taxon>
        <taxon>Clostridia</taxon>
        <taxon>Lachnospirales</taxon>
        <taxon>Lachnospiraceae</taxon>
        <taxon>Lachnospiraceae incertae sedis</taxon>
        <taxon>Candidatus Pullilachnospira</taxon>
    </lineage>
</organism>
<gene>
    <name evidence="2" type="ORF">IAA63_07180</name>
</gene>
<dbReference type="Gene3D" id="1.10.10.10">
    <property type="entry name" value="Winged helix-like DNA-binding domain superfamily/Winged helix DNA-binding domain"/>
    <property type="match status" value="1"/>
</dbReference>
<accession>A0A9D1NV56</accession>
<comment type="caution">
    <text evidence="2">The sequence shown here is derived from an EMBL/GenBank/DDBJ whole genome shotgun (WGS) entry which is preliminary data.</text>
</comment>